<keyword evidence="1" id="KW-0378">Hydrolase</keyword>
<protein>
    <recommendedName>
        <fullName evidence="4">AB hydrolase-1 domain-containing protein</fullName>
    </recommendedName>
</protein>
<dbReference type="PRINTS" id="PR00111">
    <property type="entry name" value="ABHYDROLASE"/>
</dbReference>
<dbReference type="GO" id="GO:0016787">
    <property type="term" value="F:hydrolase activity"/>
    <property type="evidence" value="ECO:0007669"/>
    <property type="project" value="UniProtKB-KW"/>
</dbReference>
<feature type="region of interest" description="Disordered" evidence="3">
    <location>
        <begin position="287"/>
        <end position="323"/>
    </location>
</feature>
<comment type="similarity">
    <text evidence="2">Belongs to the AB hydrolase superfamily. Epoxide hydrolase family.</text>
</comment>
<feature type="compositionally biased region" description="Low complexity" evidence="3">
    <location>
        <begin position="297"/>
        <end position="311"/>
    </location>
</feature>
<name>A0ABC8XZE8_9POAL</name>
<dbReference type="InterPro" id="IPR029058">
    <property type="entry name" value="AB_hydrolase_fold"/>
</dbReference>
<dbReference type="InterPro" id="IPR000639">
    <property type="entry name" value="Epox_hydrolase-like"/>
</dbReference>
<feature type="compositionally biased region" description="Basic and acidic residues" evidence="3">
    <location>
        <begin position="287"/>
        <end position="296"/>
    </location>
</feature>
<dbReference type="InterPro" id="IPR000073">
    <property type="entry name" value="AB_hydrolase_1"/>
</dbReference>
<dbReference type="Pfam" id="PF00561">
    <property type="entry name" value="Abhydrolase_1"/>
    <property type="match status" value="1"/>
</dbReference>
<accession>A0ABC8XZE8</accession>
<dbReference type="Gene3D" id="3.40.50.1820">
    <property type="entry name" value="alpha/beta hydrolase"/>
    <property type="match status" value="1"/>
</dbReference>
<evidence type="ECO:0000256" key="1">
    <source>
        <dbReference type="ARBA" id="ARBA00022801"/>
    </source>
</evidence>
<evidence type="ECO:0000259" key="4">
    <source>
        <dbReference type="Pfam" id="PF00561"/>
    </source>
</evidence>
<sequence length="366" mass="40262">MAQEIEHTQLPVRGINIHVAQVGKGELGTVVFLHGFPEIWYSWRHQMVAAAAAGYRAIAPDCRGYGLSDQPPESEEASFDDLVADVLAILDAFSVPKAFVVGKDFGAVPAYEFALRHPERTRGVACLGIPFSPVPFSFETTMPEGFYIRRWGEPGRAEADFGRYDARRVVRTVYVLFSGAEVPIAEEGQEIMDLADMSTPLPAWFTEEDLDVYSELYEKSGFRYPLQMPYRTACVHGLLLQVYSQDAEQAGRQVPGAGAHGDGGEGLLLQVPGVRGRAAWRRHGEVHAGPEDHLHPGGEPLRAGAAPGAGQPAPPRLLQGPPCRRRVKRRWDRGNNRTFAAVASLLSLANFIVIKMLLLDYIYLIS</sequence>
<reference evidence="5 6" key="2">
    <citation type="submission" date="2024-10" db="EMBL/GenBank/DDBJ databases">
        <authorList>
            <person name="Ryan C."/>
        </authorList>
    </citation>
    <scope>NUCLEOTIDE SEQUENCE [LARGE SCALE GENOMIC DNA]</scope>
</reference>
<gene>
    <name evidence="5" type="ORF">URODEC1_LOCUS28523</name>
</gene>
<evidence type="ECO:0000313" key="5">
    <source>
        <dbReference type="EMBL" id="CAL4934180.1"/>
    </source>
</evidence>
<reference evidence="6" key="1">
    <citation type="submission" date="2024-06" db="EMBL/GenBank/DDBJ databases">
        <authorList>
            <person name="Ryan C."/>
        </authorList>
    </citation>
    <scope>NUCLEOTIDE SEQUENCE [LARGE SCALE GENOMIC DNA]</scope>
</reference>
<keyword evidence="6" id="KW-1185">Reference proteome</keyword>
<dbReference type="Proteomes" id="UP001497457">
    <property type="component" value="Chromosome 15b"/>
</dbReference>
<dbReference type="AlphaFoldDB" id="A0ABC8XZE8"/>
<feature type="domain" description="AB hydrolase-1" evidence="4">
    <location>
        <begin position="29"/>
        <end position="161"/>
    </location>
</feature>
<dbReference type="PANTHER" id="PTHR43329">
    <property type="entry name" value="EPOXIDE HYDROLASE"/>
    <property type="match status" value="1"/>
</dbReference>
<dbReference type="EMBL" id="OZ075125">
    <property type="protein sequence ID" value="CAL4934180.1"/>
    <property type="molecule type" value="Genomic_DNA"/>
</dbReference>
<proteinExistence type="inferred from homology"/>
<organism evidence="5 6">
    <name type="scientific">Urochloa decumbens</name>
    <dbReference type="NCBI Taxonomy" id="240449"/>
    <lineage>
        <taxon>Eukaryota</taxon>
        <taxon>Viridiplantae</taxon>
        <taxon>Streptophyta</taxon>
        <taxon>Embryophyta</taxon>
        <taxon>Tracheophyta</taxon>
        <taxon>Spermatophyta</taxon>
        <taxon>Magnoliopsida</taxon>
        <taxon>Liliopsida</taxon>
        <taxon>Poales</taxon>
        <taxon>Poaceae</taxon>
        <taxon>PACMAD clade</taxon>
        <taxon>Panicoideae</taxon>
        <taxon>Panicodae</taxon>
        <taxon>Paniceae</taxon>
        <taxon>Melinidinae</taxon>
        <taxon>Urochloa</taxon>
    </lineage>
</organism>
<evidence type="ECO:0000256" key="2">
    <source>
        <dbReference type="ARBA" id="ARBA00038334"/>
    </source>
</evidence>
<dbReference type="SUPFAM" id="SSF53474">
    <property type="entry name" value="alpha/beta-Hydrolases"/>
    <property type="match status" value="1"/>
</dbReference>
<dbReference type="PRINTS" id="PR00412">
    <property type="entry name" value="EPOXHYDRLASE"/>
</dbReference>
<evidence type="ECO:0000256" key="3">
    <source>
        <dbReference type="SAM" id="MobiDB-lite"/>
    </source>
</evidence>
<evidence type="ECO:0000313" key="6">
    <source>
        <dbReference type="Proteomes" id="UP001497457"/>
    </source>
</evidence>